<comment type="similarity">
    <text evidence="2">Belongs to the CD225/Dispanin family.</text>
</comment>
<keyword evidence="5 6" id="KW-0472">Membrane</keyword>
<evidence type="ECO:0000256" key="4">
    <source>
        <dbReference type="ARBA" id="ARBA00022989"/>
    </source>
</evidence>
<evidence type="ECO:0000256" key="6">
    <source>
        <dbReference type="SAM" id="Phobius"/>
    </source>
</evidence>
<dbReference type="AlphaFoldDB" id="A0A8J1L8Y8"/>
<evidence type="ECO:0000256" key="1">
    <source>
        <dbReference type="ARBA" id="ARBA00004370"/>
    </source>
</evidence>
<organism evidence="7 8">
    <name type="scientific">Xenopus laevis</name>
    <name type="common">African clawed frog</name>
    <dbReference type="NCBI Taxonomy" id="8355"/>
    <lineage>
        <taxon>Eukaryota</taxon>
        <taxon>Metazoa</taxon>
        <taxon>Chordata</taxon>
        <taxon>Craniata</taxon>
        <taxon>Vertebrata</taxon>
        <taxon>Euteleostomi</taxon>
        <taxon>Amphibia</taxon>
        <taxon>Batrachia</taxon>
        <taxon>Anura</taxon>
        <taxon>Pipoidea</taxon>
        <taxon>Pipidae</taxon>
        <taxon>Xenopodinae</taxon>
        <taxon>Xenopus</taxon>
        <taxon>Xenopus</taxon>
    </lineage>
</organism>
<dbReference type="PANTHER" id="PTHR14948:SF46">
    <property type="entry name" value="DISPANIN SUBFAMILY A MEMBER 2B-LIKE-RELATED"/>
    <property type="match status" value="1"/>
</dbReference>
<dbReference type="GO" id="GO:0016020">
    <property type="term" value="C:membrane"/>
    <property type="evidence" value="ECO:0000318"/>
    <property type="project" value="GO_Central"/>
</dbReference>
<comment type="subcellular location">
    <subcellularLocation>
        <location evidence="1">Membrane</location>
    </subcellularLocation>
</comment>
<evidence type="ECO:0000256" key="5">
    <source>
        <dbReference type="ARBA" id="ARBA00023136"/>
    </source>
</evidence>
<dbReference type="GeneID" id="121395790"/>
<protein>
    <submittedName>
        <fullName evidence="8">Synapse differentiation-inducing gene protein 1-like</fullName>
    </submittedName>
</protein>
<evidence type="ECO:0000313" key="7">
    <source>
        <dbReference type="Proteomes" id="UP000186698"/>
    </source>
</evidence>
<dbReference type="Proteomes" id="UP000186698">
    <property type="component" value="Chromosome 7L"/>
</dbReference>
<keyword evidence="7" id="KW-1185">Reference proteome</keyword>
<accession>A0A8J1L8Y8</accession>
<name>A0A8J1L8Y8_XENLA</name>
<dbReference type="PANTHER" id="PTHR14948">
    <property type="entry name" value="NG5"/>
    <property type="match status" value="1"/>
</dbReference>
<gene>
    <name evidence="8" type="primary">LOC121395790</name>
</gene>
<keyword evidence="4 6" id="KW-1133">Transmembrane helix</keyword>
<evidence type="ECO:0000256" key="3">
    <source>
        <dbReference type="ARBA" id="ARBA00022692"/>
    </source>
</evidence>
<feature type="transmembrane region" description="Helical" evidence="6">
    <location>
        <begin position="102"/>
        <end position="129"/>
    </location>
</feature>
<feature type="transmembrane region" description="Helical" evidence="6">
    <location>
        <begin position="62"/>
        <end position="81"/>
    </location>
</feature>
<dbReference type="InterPro" id="IPR051423">
    <property type="entry name" value="CD225/Dispanin"/>
</dbReference>
<reference evidence="8" key="1">
    <citation type="submission" date="2025-08" db="UniProtKB">
        <authorList>
            <consortium name="RefSeq"/>
        </authorList>
    </citation>
    <scope>IDENTIFICATION</scope>
    <source>
        <strain evidence="8">J_2021</strain>
        <tissue evidence="8">Erythrocytes</tissue>
    </source>
</reference>
<keyword evidence="3 6" id="KW-0812">Transmembrane</keyword>
<dbReference type="KEGG" id="xla:121395790"/>
<sequence length="141" mass="15612">MNYQDEYPKMIPTGDYSDDPPLYTNSGPTAHFIQPPSASQHAVVMNIQPVGRSYKDYLGCSIVNLICCCLPIGIAALIFSFKTREDIIRGDMVSADSDSRMALILNMVALGVGLLLNVLSISIFIYYIIQYNYIQSLYGQG</sequence>
<evidence type="ECO:0000256" key="2">
    <source>
        <dbReference type="ARBA" id="ARBA00006843"/>
    </source>
</evidence>
<dbReference type="RefSeq" id="XP_041426007.1">
    <property type="nucleotide sequence ID" value="XM_041570073.1"/>
</dbReference>
<dbReference type="Pfam" id="PF04505">
    <property type="entry name" value="CD225"/>
    <property type="match status" value="1"/>
</dbReference>
<proteinExistence type="inferred from homology"/>
<evidence type="ECO:0000313" key="8">
    <source>
        <dbReference type="RefSeq" id="XP_041426007.1"/>
    </source>
</evidence>
<dbReference type="InterPro" id="IPR007593">
    <property type="entry name" value="CD225/Dispanin_fam"/>
</dbReference>
<dbReference type="OrthoDB" id="6083617at2759"/>